<evidence type="ECO:0000313" key="1">
    <source>
        <dbReference type="EnsemblMetazoa" id="Aqu2.1.26774_001"/>
    </source>
</evidence>
<evidence type="ECO:0008006" key="2">
    <source>
        <dbReference type="Google" id="ProtNLM"/>
    </source>
</evidence>
<sequence length="153" mass="17786">MSTRSLENFSTIPSEWKVHRITPVYKSGDKSLVTNYRPISLLCIASKVLERLIYDQLLLILGTLSHSQLIRIVTTIYFMLHYVLPLIQSITKELLYEEVAEGTDQSYHEMQDPLKTQEGPYDRHVTEETLPLVLGTIPFDSHHSLRWEELMIK</sequence>
<protein>
    <recommendedName>
        <fullName evidence="2">Reverse transcriptase domain-containing protein</fullName>
    </recommendedName>
</protein>
<dbReference type="InParanoid" id="A0A1X7UFN3"/>
<accession>A0A1X7UFN3</accession>
<dbReference type="EnsemblMetazoa" id="Aqu2.1.26774_001">
    <property type="protein sequence ID" value="Aqu2.1.26774_001"/>
    <property type="gene ID" value="Aqu2.1.26774"/>
</dbReference>
<dbReference type="AlphaFoldDB" id="A0A1X7UFN3"/>
<reference evidence="1" key="1">
    <citation type="submission" date="2017-05" db="UniProtKB">
        <authorList>
            <consortium name="EnsemblMetazoa"/>
        </authorList>
    </citation>
    <scope>IDENTIFICATION</scope>
</reference>
<organism evidence="1">
    <name type="scientific">Amphimedon queenslandica</name>
    <name type="common">Sponge</name>
    <dbReference type="NCBI Taxonomy" id="400682"/>
    <lineage>
        <taxon>Eukaryota</taxon>
        <taxon>Metazoa</taxon>
        <taxon>Porifera</taxon>
        <taxon>Demospongiae</taxon>
        <taxon>Heteroscleromorpha</taxon>
        <taxon>Haplosclerida</taxon>
        <taxon>Niphatidae</taxon>
        <taxon>Amphimedon</taxon>
    </lineage>
</organism>
<name>A0A1X7UFN3_AMPQE</name>
<proteinExistence type="predicted"/>